<protein>
    <recommendedName>
        <fullName evidence="3">Helix-turn-helix domain-containing protein</fullName>
    </recommendedName>
</protein>
<name>A0A0C2HRK7_9BACT</name>
<gene>
    <name evidence="1" type="ORF">GFER_01905</name>
</gene>
<keyword evidence="2" id="KW-1185">Reference proteome</keyword>
<evidence type="ECO:0000313" key="2">
    <source>
        <dbReference type="Proteomes" id="UP000035068"/>
    </source>
</evidence>
<organism evidence="1 2">
    <name type="scientific">Geoalkalibacter ferrihydriticus DSM 17813</name>
    <dbReference type="NCBI Taxonomy" id="1121915"/>
    <lineage>
        <taxon>Bacteria</taxon>
        <taxon>Pseudomonadati</taxon>
        <taxon>Thermodesulfobacteriota</taxon>
        <taxon>Desulfuromonadia</taxon>
        <taxon>Desulfuromonadales</taxon>
        <taxon>Geoalkalibacteraceae</taxon>
        <taxon>Geoalkalibacter</taxon>
    </lineage>
</organism>
<comment type="caution">
    <text evidence="1">The sequence shown here is derived from an EMBL/GenBank/DDBJ whole genome shotgun (WGS) entry which is preliminary data.</text>
</comment>
<dbReference type="Proteomes" id="UP000035068">
    <property type="component" value="Unassembled WGS sequence"/>
</dbReference>
<dbReference type="AlphaFoldDB" id="A0A0C2HRK7"/>
<accession>A0A0C2HRK7</accession>
<sequence>MENFKTSTKTIPIQGNDVGTNDSKNMSIIESDFEVITLEEFSKRMKLSKSSIYTQIKKGALVAGKHFFRIGRCYRFIWGKDLLNIFHQESCVKKPGLTPRPTQVAQKIKPFIKLDY</sequence>
<evidence type="ECO:0000313" key="1">
    <source>
        <dbReference type="EMBL" id="KIH77490.1"/>
    </source>
</evidence>
<dbReference type="RefSeq" id="WP_040095552.1">
    <property type="nucleotide sequence ID" value="NZ_JWJD01000001.1"/>
</dbReference>
<proteinExistence type="predicted"/>
<reference evidence="1 2" key="1">
    <citation type="submission" date="2014-12" db="EMBL/GenBank/DDBJ databases">
        <title>Genomes of Geoalkalibacter ferrihydriticus and Geoalkalibacter subterraneus, two haloalkaliphilic metal-reducing members of the Geobacteraceae.</title>
        <authorList>
            <person name="Badalamenti J.P."/>
            <person name="Torres C.I."/>
            <person name="Krajmalnik-Brown R."/>
            <person name="Bond D.R."/>
        </authorList>
    </citation>
    <scope>NUCLEOTIDE SEQUENCE [LARGE SCALE GENOMIC DNA]</scope>
    <source>
        <strain evidence="1 2">DSM 17813</strain>
    </source>
</reference>
<dbReference type="EMBL" id="JWJD01000001">
    <property type="protein sequence ID" value="KIH77490.1"/>
    <property type="molecule type" value="Genomic_DNA"/>
</dbReference>
<evidence type="ECO:0008006" key="3">
    <source>
        <dbReference type="Google" id="ProtNLM"/>
    </source>
</evidence>